<dbReference type="Pfam" id="PF20229">
    <property type="entry name" value="ChrB_N"/>
    <property type="match status" value="1"/>
</dbReference>
<feature type="domain" description="ChrB C-terminal" evidence="1">
    <location>
        <begin position="194"/>
        <end position="325"/>
    </location>
</feature>
<accession>A0A8E1WCF3</accession>
<proteinExistence type="predicted"/>
<organism evidence="3 4">
    <name type="scientific">Aminobacter carboxidus</name>
    <dbReference type="NCBI Taxonomy" id="376165"/>
    <lineage>
        <taxon>Bacteria</taxon>
        <taxon>Pseudomonadati</taxon>
        <taxon>Pseudomonadota</taxon>
        <taxon>Alphaproteobacteria</taxon>
        <taxon>Hyphomicrobiales</taxon>
        <taxon>Phyllobacteriaceae</taxon>
        <taxon>Aminobacter</taxon>
    </lineage>
</organism>
<dbReference type="RefSeq" id="WP_245439570.1">
    <property type="nucleotide sequence ID" value="NZ_JACHGI010000001.1"/>
</dbReference>
<dbReference type="Pfam" id="PF09828">
    <property type="entry name" value="ChrB_C"/>
    <property type="match status" value="1"/>
</dbReference>
<gene>
    <name evidence="3" type="ORF">HNQ96_000739</name>
</gene>
<dbReference type="Proteomes" id="UP000532373">
    <property type="component" value="Unassembled WGS sequence"/>
</dbReference>
<evidence type="ECO:0000313" key="4">
    <source>
        <dbReference type="Proteomes" id="UP000532373"/>
    </source>
</evidence>
<protein>
    <recommendedName>
        <fullName evidence="5">ChrB protein</fullName>
    </recommendedName>
</protein>
<feature type="domain" description="ChrB N-terminal" evidence="2">
    <location>
        <begin position="29"/>
        <end position="173"/>
    </location>
</feature>
<name>A0A8E1WCF3_9HYPH</name>
<evidence type="ECO:0000313" key="3">
    <source>
        <dbReference type="EMBL" id="MBB6464892.1"/>
    </source>
</evidence>
<dbReference type="AlphaFoldDB" id="A0A8E1WCF3"/>
<reference evidence="3 4" key="1">
    <citation type="submission" date="2020-08" db="EMBL/GenBank/DDBJ databases">
        <title>Genomic Encyclopedia of Type Strains, Phase IV (KMG-IV): sequencing the most valuable type-strain genomes for metagenomic binning, comparative biology and taxonomic classification.</title>
        <authorList>
            <person name="Goeker M."/>
        </authorList>
    </citation>
    <scope>NUCLEOTIDE SEQUENCE [LARGE SCALE GENOMIC DNA]</scope>
    <source>
        <strain evidence="3 4">DSM 17454</strain>
    </source>
</reference>
<dbReference type="InterPro" id="IPR046858">
    <property type="entry name" value="ChrB_N"/>
</dbReference>
<evidence type="ECO:0000259" key="2">
    <source>
        <dbReference type="Pfam" id="PF20229"/>
    </source>
</evidence>
<evidence type="ECO:0008006" key="5">
    <source>
        <dbReference type="Google" id="ProtNLM"/>
    </source>
</evidence>
<evidence type="ECO:0000259" key="1">
    <source>
        <dbReference type="Pfam" id="PF09828"/>
    </source>
</evidence>
<dbReference type="InterPro" id="IPR018634">
    <property type="entry name" value="ChrB_C"/>
</dbReference>
<sequence length="330" mass="36937">MDMTHVATRADQRWLLLIHQLPSKPAYFRVKIWRRLQGIGAVAVKSTVYALPANSETQEDFEWLLKEIVEGGGEAMVCEARLIDGLSDAQARALFDAARDQDYEAIAKEIRGLVERFDAIVTSEERAEARSLTSRLRKRLSDIAAIDFFGATGRLSAEGLITEIERKLAEDTDMTKQSPEAIGQTPPILKGRVWVTREGVHVDRIACSWLIRRFIDQDAIIRFVTGKGYEPKAGELRFDMFEGEITHEGDRCSFEVLLTRAGITDPALQAISEIVHDIDLKDGKFGREETTGIASLIAGVCGANPQDEQRIAQGSSIFDNLYQYFRSMRA</sequence>
<comment type="caution">
    <text evidence="3">The sequence shown here is derived from an EMBL/GenBank/DDBJ whole genome shotgun (WGS) entry which is preliminary data.</text>
</comment>
<dbReference type="EMBL" id="JACHGI010000001">
    <property type="protein sequence ID" value="MBB6464892.1"/>
    <property type="molecule type" value="Genomic_DNA"/>
</dbReference>